<keyword evidence="5 6" id="KW-0472">Membrane</keyword>
<name>A0A1F6NV84_9BACT</name>
<feature type="transmembrane region" description="Helical" evidence="6">
    <location>
        <begin position="25"/>
        <end position="47"/>
    </location>
</feature>
<feature type="transmembrane region" description="Helical" evidence="6">
    <location>
        <begin position="54"/>
        <end position="74"/>
    </location>
</feature>
<evidence type="ECO:0000256" key="6">
    <source>
        <dbReference type="SAM" id="Phobius"/>
    </source>
</evidence>
<dbReference type="CDD" id="cd06581">
    <property type="entry name" value="TM_PBP1_LivM_like"/>
    <property type="match status" value="1"/>
</dbReference>
<dbReference type="Proteomes" id="UP000177907">
    <property type="component" value="Unassembled WGS sequence"/>
</dbReference>
<sequence>MTHAAFYGIGAYAVAILSTTYHLNFFVAMLIGIMVATLTALALGVVLGKFRDDYYALVSFGFNIIAYSIFINWTNLTRGPLGIPGIRRPEIFDWVLRSNFYFLILCVLLVALVYFIVNRVTRCPFGRALKAIREDEEALSVFGYNTARFKMISFALSAGLASIAGALLASYITFIDPSTFTLNESIFILAIVIMGGLADLRGSILGAVILVILPEALRFLGLPENQAANLRLAFYGLVLIILMFVRPQGLLGKYKM</sequence>
<accession>A0A1F6NV84</accession>
<evidence type="ECO:0000256" key="5">
    <source>
        <dbReference type="ARBA" id="ARBA00023136"/>
    </source>
</evidence>
<dbReference type="Pfam" id="PF02653">
    <property type="entry name" value="BPD_transp_2"/>
    <property type="match status" value="1"/>
</dbReference>
<dbReference type="AlphaFoldDB" id="A0A1F6NV84"/>
<feature type="transmembrane region" description="Helical" evidence="6">
    <location>
        <begin position="232"/>
        <end position="251"/>
    </location>
</feature>
<evidence type="ECO:0000256" key="3">
    <source>
        <dbReference type="ARBA" id="ARBA00022692"/>
    </source>
</evidence>
<evidence type="ECO:0000256" key="1">
    <source>
        <dbReference type="ARBA" id="ARBA00004651"/>
    </source>
</evidence>
<keyword evidence="4 6" id="KW-1133">Transmembrane helix</keyword>
<feature type="transmembrane region" description="Helical" evidence="6">
    <location>
        <begin position="186"/>
        <end position="212"/>
    </location>
</feature>
<evidence type="ECO:0000256" key="2">
    <source>
        <dbReference type="ARBA" id="ARBA00022475"/>
    </source>
</evidence>
<reference evidence="7 8" key="1">
    <citation type="journal article" date="2016" name="Nat. Commun.">
        <title>Thousands of microbial genomes shed light on interconnected biogeochemical processes in an aquifer system.</title>
        <authorList>
            <person name="Anantharaman K."/>
            <person name="Brown C.T."/>
            <person name="Hug L.A."/>
            <person name="Sharon I."/>
            <person name="Castelle C.J."/>
            <person name="Probst A.J."/>
            <person name="Thomas B.C."/>
            <person name="Singh A."/>
            <person name="Wilkins M.J."/>
            <person name="Karaoz U."/>
            <person name="Brodie E.L."/>
            <person name="Williams K.H."/>
            <person name="Hubbard S.S."/>
            <person name="Banfield J.F."/>
        </authorList>
    </citation>
    <scope>NUCLEOTIDE SEQUENCE [LARGE SCALE GENOMIC DNA]</scope>
</reference>
<dbReference type="PANTHER" id="PTHR30482:SF10">
    <property type="entry name" value="HIGH-AFFINITY BRANCHED-CHAIN AMINO ACID TRANSPORT PROTEIN BRAE"/>
    <property type="match status" value="1"/>
</dbReference>
<comment type="caution">
    <text evidence="7">The sequence shown here is derived from an EMBL/GenBank/DDBJ whole genome shotgun (WGS) entry which is preliminary data.</text>
</comment>
<keyword evidence="2" id="KW-1003">Cell membrane</keyword>
<gene>
    <name evidence="7" type="ORF">A3J93_05435</name>
</gene>
<protein>
    <recommendedName>
        <fullName evidence="9">Branched-chain amino acid ABC transporter permease</fullName>
    </recommendedName>
</protein>
<evidence type="ECO:0000256" key="4">
    <source>
        <dbReference type="ARBA" id="ARBA00022989"/>
    </source>
</evidence>
<dbReference type="GO" id="GO:0005886">
    <property type="term" value="C:plasma membrane"/>
    <property type="evidence" value="ECO:0007669"/>
    <property type="project" value="UniProtKB-SubCell"/>
</dbReference>
<feature type="transmembrane region" description="Helical" evidence="6">
    <location>
        <begin position="94"/>
        <end position="117"/>
    </location>
</feature>
<evidence type="ECO:0000313" key="8">
    <source>
        <dbReference type="Proteomes" id="UP000177907"/>
    </source>
</evidence>
<dbReference type="STRING" id="1798704.A3J93_05435"/>
<evidence type="ECO:0008006" key="9">
    <source>
        <dbReference type="Google" id="ProtNLM"/>
    </source>
</evidence>
<comment type="subcellular location">
    <subcellularLocation>
        <location evidence="1">Cell membrane</location>
        <topology evidence="1">Multi-pass membrane protein</topology>
    </subcellularLocation>
</comment>
<dbReference type="EMBL" id="MFQZ01000009">
    <property type="protein sequence ID" value="OGH87845.1"/>
    <property type="molecule type" value="Genomic_DNA"/>
</dbReference>
<feature type="transmembrane region" description="Helical" evidence="6">
    <location>
        <begin position="154"/>
        <end position="174"/>
    </location>
</feature>
<proteinExistence type="predicted"/>
<dbReference type="InterPro" id="IPR001851">
    <property type="entry name" value="ABC_transp_permease"/>
</dbReference>
<organism evidence="7 8">
    <name type="scientific">Candidatus Magasanikbacteria bacterium RIFOXYC2_FULL_42_28</name>
    <dbReference type="NCBI Taxonomy" id="1798704"/>
    <lineage>
        <taxon>Bacteria</taxon>
        <taxon>Candidatus Magasanikiibacteriota</taxon>
    </lineage>
</organism>
<dbReference type="GO" id="GO:0015658">
    <property type="term" value="F:branched-chain amino acid transmembrane transporter activity"/>
    <property type="evidence" value="ECO:0007669"/>
    <property type="project" value="InterPro"/>
</dbReference>
<evidence type="ECO:0000313" key="7">
    <source>
        <dbReference type="EMBL" id="OGH87845.1"/>
    </source>
</evidence>
<dbReference type="PANTHER" id="PTHR30482">
    <property type="entry name" value="HIGH-AFFINITY BRANCHED-CHAIN AMINO ACID TRANSPORT SYSTEM PERMEASE"/>
    <property type="match status" value="1"/>
</dbReference>
<keyword evidence="3 6" id="KW-0812">Transmembrane</keyword>
<dbReference type="InterPro" id="IPR043428">
    <property type="entry name" value="LivM-like"/>
</dbReference>